<dbReference type="PANTHER" id="PTHR43161">
    <property type="entry name" value="SORBITOL DEHYDROGENASE"/>
    <property type="match status" value="1"/>
</dbReference>
<dbReference type="Gene3D" id="3.90.180.10">
    <property type="entry name" value="Medium-chain alcohol dehydrogenases, catalytic domain"/>
    <property type="match status" value="1"/>
</dbReference>
<reference evidence="9" key="1">
    <citation type="journal article" date="2019" name="Int. J. Syst. Evol. Microbiol.">
        <title>The Global Catalogue of Microorganisms (GCM) 10K type strain sequencing project: providing services to taxonomists for standard genome sequencing and annotation.</title>
        <authorList>
            <consortium name="The Broad Institute Genomics Platform"/>
            <consortium name="The Broad Institute Genome Sequencing Center for Infectious Disease"/>
            <person name="Wu L."/>
            <person name="Ma J."/>
        </authorList>
    </citation>
    <scope>NUCLEOTIDE SEQUENCE [LARGE SCALE GENOMIC DNA]</scope>
    <source>
        <strain evidence="9">CCUG 56029</strain>
    </source>
</reference>
<gene>
    <name evidence="8" type="ORF">ACFSCT_12175</name>
</gene>
<keyword evidence="3 6" id="KW-0479">Metal-binding</keyword>
<evidence type="ECO:0000256" key="4">
    <source>
        <dbReference type="ARBA" id="ARBA00022833"/>
    </source>
</evidence>
<dbReference type="SUPFAM" id="SSF51735">
    <property type="entry name" value="NAD(P)-binding Rossmann-fold domains"/>
    <property type="match status" value="1"/>
</dbReference>
<keyword evidence="5" id="KW-0560">Oxidoreductase</keyword>
<dbReference type="InterPro" id="IPR036291">
    <property type="entry name" value="NAD(P)-bd_dom_sf"/>
</dbReference>
<dbReference type="InterPro" id="IPR002328">
    <property type="entry name" value="ADH_Zn_CS"/>
</dbReference>
<evidence type="ECO:0000313" key="9">
    <source>
        <dbReference type="Proteomes" id="UP001597213"/>
    </source>
</evidence>
<dbReference type="SMART" id="SM00829">
    <property type="entry name" value="PKS_ER"/>
    <property type="match status" value="1"/>
</dbReference>
<organism evidence="8 9">
    <name type="scientific">Paracoccus pacificus</name>
    <dbReference type="NCBI Taxonomy" id="1463598"/>
    <lineage>
        <taxon>Bacteria</taxon>
        <taxon>Pseudomonadati</taxon>
        <taxon>Pseudomonadota</taxon>
        <taxon>Alphaproteobacteria</taxon>
        <taxon>Rhodobacterales</taxon>
        <taxon>Paracoccaceae</taxon>
        <taxon>Paracoccus</taxon>
    </lineage>
</organism>
<keyword evidence="4 6" id="KW-0862">Zinc</keyword>
<dbReference type="Gene3D" id="3.40.50.720">
    <property type="entry name" value="NAD(P)-binding Rossmann-like Domain"/>
    <property type="match status" value="1"/>
</dbReference>
<dbReference type="SUPFAM" id="SSF50129">
    <property type="entry name" value="GroES-like"/>
    <property type="match status" value="1"/>
</dbReference>
<dbReference type="InterPro" id="IPR020843">
    <property type="entry name" value="ER"/>
</dbReference>
<evidence type="ECO:0000256" key="3">
    <source>
        <dbReference type="ARBA" id="ARBA00022723"/>
    </source>
</evidence>
<accession>A0ABW4R8A8</accession>
<comment type="cofactor">
    <cofactor evidence="1 6">
        <name>Zn(2+)</name>
        <dbReference type="ChEBI" id="CHEBI:29105"/>
    </cofactor>
</comment>
<evidence type="ECO:0000313" key="8">
    <source>
        <dbReference type="EMBL" id="MFD1882471.1"/>
    </source>
</evidence>
<comment type="similarity">
    <text evidence="2 6">Belongs to the zinc-containing alcohol dehydrogenase family.</text>
</comment>
<dbReference type="RefSeq" id="WP_379143114.1">
    <property type="nucleotide sequence ID" value="NZ_JBHUEN010000034.1"/>
</dbReference>
<evidence type="ECO:0000256" key="1">
    <source>
        <dbReference type="ARBA" id="ARBA00001947"/>
    </source>
</evidence>
<proteinExistence type="inferred from homology"/>
<dbReference type="PANTHER" id="PTHR43161:SF9">
    <property type="entry name" value="SORBITOL DEHYDROGENASE"/>
    <property type="match status" value="1"/>
</dbReference>
<evidence type="ECO:0000256" key="6">
    <source>
        <dbReference type="RuleBase" id="RU361277"/>
    </source>
</evidence>
<keyword evidence="9" id="KW-1185">Reference proteome</keyword>
<dbReference type="Pfam" id="PF08240">
    <property type="entry name" value="ADH_N"/>
    <property type="match status" value="1"/>
</dbReference>
<dbReference type="PROSITE" id="PS00059">
    <property type="entry name" value="ADH_ZINC"/>
    <property type="match status" value="1"/>
</dbReference>
<dbReference type="InterPro" id="IPR013149">
    <property type="entry name" value="ADH-like_C"/>
</dbReference>
<protein>
    <submittedName>
        <fullName evidence="8">L-idonate 5-dehydrogenase</fullName>
    </submittedName>
</protein>
<dbReference type="InterPro" id="IPR013154">
    <property type="entry name" value="ADH-like_N"/>
</dbReference>
<dbReference type="Pfam" id="PF00107">
    <property type="entry name" value="ADH_zinc_N"/>
    <property type="match status" value="1"/>
</dbReference>
<evidence type="ECO:0000259" key="7">
    <source>
        <dbReference type="SMART" id="SM00829"/>
    </source>
</evidence>
<dbReference type="CDD" id="cd08232">
    <property type="entry name" value="idonate-5-DH"/>
    <property type="match status" value="1"/>
</dbReference>
<evidence type="ECO:0000256" key="2">
    <source>
        <dbReference type="ARBA" id="ARBA00008072"/>
    </source>
</evidence>
<sequence>MRTRVARLYAAHDLRVEEQDVADPGPGQILLAMAAGGICGSDLHYYHHGGFGPVRVREPIISGHEASGRVVALGAGVDGPAPGTLVAVNPSQPCGKCEYCLKGLPIHCIDMHFMGSAMRMPHEQGMFRDLFVVPAAQVHAFPEGTSEAEAACAEPLAVCLHAVAQATDLVGDLAGKRVMVTGAGPIGLLVLAAARHAGADEVIVTDLTDAALERAREMGASQTINVGTGPDALARLQEGKGQVDVIFDCSAAEPALRGAFAAIRPRGTIIQVGVTGDMTIPLNVLVGKEITWRGSQRFHPEFAEAVRLIGDRTIDLRPIISHSMPLEQATEAFDLASDRSVACKVHITFAGAGQAGRS</sequence>
<comment type="caution">
    <text evidence="8">The sequence shown here is derived from an EMBL/GenBank/DDBJ whole genome shotgun (WGS) entry which is preliminary data.</text>
</comment>
<dbReference type="EMBL" id="JBHUEN010000034">
    <property type="protein sequence ID" value="MFD1882471.1"/>
    <property type="molecule type" value="Genomic_DNA"/>
</dbReference>
<dbReference type="InterPro" id="IPR011032">
    <property type="entry name" value="GroES-like_sf"/>
</dbReference>
<name>A0ABW4R8A8_9RHOB</name>
<evidence type="ECO:0000256" key="5">
    <source>
        <dbReference type="ARBA" id="ARBA00023002"/>
    </source>
</evidence>
<dbReference type="Proteomes" id="UP001597213">
    <property type="component" value="Unassembled WGS sequence"/>
</dbReference>
<feature type="domain" description="Enoyl reductase (ER)" evidence="7">
    <location>
        <begin position="10"/>
        <end position="347"/>
    </location>
</feature>